<feature type="transmembrane region" description="Helical" evidence="1">
    <location>
        <begin position="7"/>
        <end position="26"/>
    </location>
</feature>
<dbReference type="RefSeq" id="WP_180840166.1">
    <property type="nucleotide sequence ID" value="NZ_CP059154.1"/>
</dbReference>
<organism evidence="2 3">
    <name type="scientific">Natrinema zhouii</name>
    <dbReference type="NCBI Taxonomy" id="1710539"/>
    <lineage>
        <taxon>Archaea</taxon>
        <taxon>Methanobacteriati</taxon>
        <taxon>Methanobacteriota</taxon>
        <taxon>Stenosarchaea group</taxon>
        <taxon>Halobacteria</taxon>
        <taxon>Halobacteriales</taxon>
        <taxon>Natrialbaceae</taxon>
        <taxon>Natrinema</taxon>
    </lineage>
</organism>
<dbReference type="Proteomes" id="UP000510869">
    <property type="component" value="Chromosome"/>
</dbReference>
<dbReference type="KEGG" id="nay:HYG81_12755"/>
<accession>A0A7D6CMH7</accession>
<sequence length="130" mass="13967">MIDREGRVIFGSLLAFVVIVSGSMVVERQTGVALRDRPLLAFVLFAGIAVALPQLYLALAEPGPRSRSRLRFAAVTTAVFAVAFADDASGTRYLLIAAIGTGSILGLLCYEALEGYRAVSDEISFDLRDR</sequence>
<keyword evidence="1" id="KW-0472">Membrane</keyword>
<evidence type="ECO:0000313" key="2">
    <source>
        <dbReference type="EMBL" id="QLK24975.1"/>
    </source>
</evidence>
<keyword evidence="3" id="KW-1185">Reference proteome</keyword>
<reference evidence="2 3" key="1">
    <citation type="submission" date="2020-07" db="EMBL/GenBank/DDBJ databases">
        <title>Natrinema (YPL30) sp. nov. and Haloterrigena xxxxxx (YPL8) sp. nov., isolated from a salt mine.</title>
        <authorList>
            <person name="Cui H."/>
        </authorList>
    </citation>
    <scope>NUCLEOTIDE SEQUENCE [LARGE SCALE GENOMIC DNA]</scope>
    <source>
        <strain evidence="2 3">YPL13</strain>
    </source>
</reference>
<dbReference type="OrthoDB" id="201480at2157"/>
<evidence type="ECO:0000313" key="3">
    <source>
        <dbReference type="Proteomes" id="UP000510869"/>
    </source>
</evidence>
<keyword evidence="1" id="KW-1133">Transmembrane helix</keyword>
<keyword evidence="1" id="KW-0812">Transmembrane</keyword>
<name>A0A7D6CMH7_9EURY</name>
<proteinExistence type="predicted"/>
<feature type="transmembrane region" description="Helical" evidence="1">
    <location>
        <begin position="91"/>
        <end position="110"/>
    </location>
</feature>
<feature type="transmembrane region" description="Helical" evidence="1">
    <location>
        <begin position="38"/>
        <end position="57"/>
    </location>
</feature>
<gene>
    <name evidence="2" type="ORF">HYG81_12755</name>
</gene>
<dbReference type="AlphaFoldDB" id="A0A7D6CMH7"/>
<feature type="transmembrane region" description="Helical" evidence="1">
    <location>
        <begin position="69"/>
        <end position="85"/>
    </location>
</feature>
<protein>
    <submittedName>
        <fullName evidence="2">Uncharacterized protein</fullName>
    </submittedName>
</protein>
<dbReference type="GeneID" id="56144090"/>
<dbReference type="EMBL" id="CP059154">
    <property type="protein sequence ID" value="QLK24975.1"/>
    <property type="molecule type" value="Genomic_DNA"/>
</dbReference>
<evidence type="ECO:0000256" key="1">
    <source>
        <dbReference type="SAM" id="Phobius"/>
    </source>
</evidence>